<accession>A0A1B4G3W2</accession>
<dbReference type="RefSeq" id="WP_066490619.1">
    <property type="nucleotide sequence ID" value="NZ_CP013389.1"/>
</dbReference>
<dbReference type="AlphaFoldDB" id="A0A1B4G3W2"/>
<name>A0A1B4G3W2_9BURK</name>
<reference evidence="1 2" key="1">
    <citation type="submission" date="2015-12" db="EMBL/GenBank/DDBJ databases">
        <title>Diversity of Burkholderia near neighbor genomes.</title>
        <authorList>
            <person name="Sahl J."/>
            <person name="Wagner D."/>
            <person name="Keim P."/>
        </authorList>
    </citation>
    <scope>NUCLEOTIDE SEQUENCE [LARGE SCALE GENOMIC DNA]</scope>
    <source>
        <strain evidence="1 2">BDU8</strain>
    </source>
</reference>
<proteinExistence type="predicted"/>
<evidence type="ECO:0000313" key="1">
    <source>
        <dbReference type="EMBL" id="AOJ10601.1"/>
    </source>
</evidence>
<sequence>MALEEYVGAIVLEVDGREAEVVSMSPTSKTGKKPVKTMNRKGRVKGFARGIEEHELKVTVVIPLNGDEIDWFNMEGGKLTIFPASPGGQRVSYYDCVTIEMGDQYNVDNEARRDLSIFSTRRVTE</sequence>
<protein>
    <submittedName>
        <fullName evidence="1">Phage tail protein</fullName>
    </submittedName>
</protein>
<dbReference type="Proteomes" id="UP000067711">
    <property type="component" value="Chromosome 1"/>
</dbReference>
<organism evidence="1 2">
    <name type="scientific">Burkholderia mayonis</name>
    <dbReference type="NCBI Taxonomy" id="1385591"/>
    <lineage>
        <taxon>Bacteria</taxon>
        <taxon>Pseudomonadati</taxon>
        <taxon>Pseudomonadota</taxon>
        <taxon>Betaproteobacteria</taxon>
        <taxon>Burkholderiales</taxon>
        <taxon>Burkholderiaceae</taxon>
        <taxon>Burkholderia</taxon>
        <taxon>pseudomallei group</taxon>
    </lineage>
</organism>
<gene>
    <name evidence="1" type="ORF">WS71_25835</name>
</gene>
<dbReference type="EMBL" id="CP013389">
    <property type="protein sequence ID" value="AOJ10601.1"/>
    <property type="molecule type" value="Genomic_DNA"/>
</dbReference>
<evidence type="ECO:0000313" key="2">
    <source>
        <dbReference type="Proteomes" id="UP000067711"/>
    </source>
</evidence>